<name>A0ABZ2IFF4_9CAUL</name>
<feature type="transmembrane region" description="Helical" evidence="1">
    <location>
        <begin position="18"/>
        <end position="42"/>
    </location>
</feature>
<dbReference type="InterPro" id="IPR021741">
    <property type="entry name" value="DUF3311"/>
</dbReference>
<feature type="transmembrane region" description="Helical" evidence="1">
    <location>
        <begin position="48"/>
        <end position="67"/>
    </location>
</feature>
<keyword evidence="1" id="KW-1133">Transmembrane helix</keyword>
<reference evidence="2 3" key="1">
    <citation type="submission" date="2024-02" db="EMBL/GenBank/DDBJ databases">
        <title>Distribution and functional of Brevundimonas-related endobacteria within Verticillium dahliae.</title>
        <authorList>
            <person name="Zeng H."/>
        </authorList>
    </citation>
    <scope>NUCLEOTIDE SEQUENCE [LARGE SCALE GENOMIC DNA]</scope>
    <source>
        <strain evidence="2 3">TRM 44200</strain>
    </source>
</reference>
<protein>
    <submittedName>
        <fullName evidence="2">DUF3311 domain-containing protein</fullName>
    </submittedName>
</protein>
<proteinExistence type="predicted"/>
<organism evidence="2 3">
    <name type="scientific">Brevundimonas olei</name>
    <dbReference type="NCBI Taxonomy" id="657642"/>
    <lineage>
        <taxon>Bacteria</taxon>
        <taxon>Pseudomonadati</taxon>
        <taxon>Pseudomonadota</taxon>
        <taxon>Alphaproteobacteria</taxon>
        <taxon>Caulobacterales</taxon>
        <taxon>Caulobacteraceae</taxon>
        <taxon>Brevundimonas</taxon>
    </lineage>
</organism>
<dbReference type="Proteomes" id="UP001363460">
    <property type="component" value="Chromosome"/>
</dbReference>
<evidence type="ECO:0000313" key="2">
    <source>
        <dbReference type="EMBL" id="WWT55683.1"/>
    </source>
</evidence>
<accession>A0ABZ2IFF4</accession>
<dbReference type="EMBL" id="CP146369">
    <property type="protein sequence ID" value="WWT55683.1"/>
    <property type="molecule type" value="Genomic_DNA"/>
</dbReference>
<dbReference type="Pfam" id="PF11755">
    <property type="entry name" value="DUF3311"/>
    <property type="match status" value="1"/>
</dbReference>
<keyword evidence="3" id="KW-1185">Reference proteome</keyword>
<evidence type="ECO:0000256" key="1">
    <source>
        <dbReference type="SAM" id="Phobius"/>
    </source>
</evidence>
<sequence>MTHYASFRAMHRRCVHRWLLVIPFIWQIGLTPLVNTASVRVFSLPMPMVWQMAGILVATAVIGFVFWRDERIEKELGLTDDQDGEGLS</sequence>
<gene>
    <name evidence="2" type="ORF">V8J38_04385</name>
</gene>
<evidence type="ECO:0000313" key="3">
    <source>
        <dbReference type="Proteomes" id="UP001363460"/>
    </source>
</evidence>
<dbReference type="RefSeq" id="WP_338578050.1">
    <property type="nucleotide sequence ID" value="NZ_CP146369.1"/>
</dbReference>
<keyword evidence="1" id="KW-0812">Transmembrane</keyword>
<keyword evidence="1" id="KW-0472">Membrane</keyword>